<sequence>MTSGERGRLGRLTDAVLGGARAARDKARELRDEFRTSDEPERALVAPLLPDQEVRYVGLAPVRADETHRVGSQFADTMTDAVAESLEPRALFGLLNIVNPVVWVDAVLTPVRIAAGVLLLPGKAAALAGGVADAAEPEPGPPAQRQGAEPRQPLPLTPEQEAFRALFRLSQYRPLADQLAEIAYRRRYVFSGELASLAGSLLLFLERYTGTPLVVTDTHLHLLRMGRRPDEGRPDRRQPRVLWSVERHRVTRVDGDHSAARLMQFPSTIGFDDGSWIRIVNPATRDDQARFLAAIRDIPGQRPAI</sequence>
<reference evidence="3" key="1">
    <citation type="submission" date="2016-06" db="EMBL/GenBank/DDBJ databases">
        <authorList>
            <person name="Varghese N."/>
            <person name="Submissions Spin"/>
        </authorList>
    </citation>
    <scope>NUCLEOTIDE SEQUENCE [LARGE SCALE GENOMIC DNA]</scope>
    <source>
        <strain evidence="3">DSM 44875</strain>
    </source>
</reference>
<dbReference type="RefSeq" id="WP_089021141.1">
    <property type="nucleotide sequence ID" value="NZ_LT607412.1"/>
</dbReference>
<evidence type="ECO:0000256" key="1">
    <source>
        <dbReference type="SAM" id="MobiDB-lite"/>
    </source>
</evidence>
<keyword evidence="3" id="KW-1185">Reference proteome</keyword>
<feature type="region of interest" description="Disordered" evidence="1">
    <location>
        <begin position="131"/>
        <end position="155"/>
    </location>
</feature>
<organism evidence="2 3">
    <name type="scientific">Micromonospora coriariae</name>
    <dbReference type="NCBI Taxonomy" id="285665"/>
    <lineage>
        <taxon>Bacteria</taxon>
        <taxon>Bacillati</taxon>
        <taxon>Actinomycetota</taxon>
        <taxon>Actinomycetes</taxon>
        <taxon>Micromonosporales</taxon>
        <taxon>Micromonosporaceae</taxon>
        <taxon>Micromonospora</taxon>
    </lineage>
</organism>
<evidence type="ECO:0000313" key="2">
    <source>
        <dbReference type="EMBL" id="SCF13737.1"/>
    </source>
</evidence>
<dbReference type="EMBL" id="LT607412">
    <property type="protein sequence ID" value="SCF13737.1"/>
    <property type="molecule type" value="Genomic_DNA"/>
</dbReference>
<name>A0A1C4XZ34_9ACTN</name>
<gene>
    <name evidence="2" type="ORF">GA0070607_5994</name>
</gene>
<protein>
    <submittedName>
        <fullName evidence="2">Uncharacterized protein</fullName>
    </submittedName>
</protein>
<proteinExistence type="predicted"/>
<evidence type="ECO:0000313" key="3">
    <source>
        <dbReference type="Proteomes" id="UP000198243"/>
    </source>
</evidence>
<accession>A0A1C4XZ34</accession>
<dbReference type="OrthoDB" id="3402401at2"/>
<dbReference type="AlphaFoldDB" id="A0A1C4XZ34"/>
<dbReference type="Proteomes" id="UP000198243">
    <property type="component" value="Chromosome I"/>
</dbReference>